<reference evidence="1 2" key="1">
    <citation type="submission" date="2020-08" db="EMBL/GenBank/DDBJ databases">
        <title>Genomic Encyclopedia of Type Strains, Phase IV (KMG-IV): sequencing the most valuable type-strain genomes for metagenomic binning, comparative biology and taxonomic classification.</title>
        <authorList>
            <person name="Goeker M."/>
        </authorList>
    </citation>
    <scope>NUCLEOTIDE SEQUENCE [LARGE SCALE GENOMIC DNA]</scope>
    <source>
        <strain evidence="1 2">YC6886</strain>
    </source>
</reference>
<evidence type="ECO:0000313" key="2">
    <source>
        <dbReference type="Proteomes" id="UP000557717"/>
    </source>
</evidence>
<dbReference type="AlphaFoldDB" id="A0A840V6F8"/>
<dbReference type="EMBL" id="JACHFD010000037">
    <property type="protein sequence ID" value="MBB5353847.1"/>
    <property type="molecule type" value="Genomic_DNA"/>
</dbReference>
<evidence type="ECO:0000313" key="1">
    <source>
        <dbReference type="EMBL" id="MBB5353847.1"/>
    </source>
</evidence>
<comment type="caution">
    <text evidence="1">The sequence shown here is derived from an EMBL/GenBank/DDBJ whole genome shotgun (WGS) entry which is preliminary data.</text>
</comment>
<dbReference type="Proteomes" id="UP000557717">
    <property type="component" value="Unassembled WGS sequence"/>
</dbReference>
<protein>
    <submittedName>
        <fullName evidence="1">Uncharacterized protein</fullName>
    </submittedName>
</protein>
<dbReference type="RefSeq" id="WP_184022305.1">
    <property type="nucleotide sequence ID" value="NZ_JACHFD010000037.1"/>
</dbReference>
<gene>
    <name evidence="1" type="ORF">HNR46_004111</name>
</gene>
<name>A0A840V6F8_9BACT</name>
<keyword evidence="2" id="KW-1185">Reference proteome</keyword>
<organism evidence="1 2">
    <name type="scientific">Haloferula luteola</name>
    <dbReference type="NCBI Taxonomy" id="595692"/>
    <lineage>
        <taxon>Bacteria</taxon>
        <taxon>Pseudomonadati</taxon>
        <taxon>Verrucomicrobiota</taxon>
        <taxon>Verrucomicrobiia</taxon>
        <taxon>Verrucomicrobiales</taxon>
        <taxon>Verrucomicrobiaceae</taxon>
        <taxon>Haloferula</taxon>
    </lineage>
</organism>
<proteinExistence type="predicted"/>
<sequence>MLRRPPRLGDDQGAPTEKEIEFRHGEWRVEWTRAIRHENVIAYFPAEASAPAPISDPCDEYNSLEASE</sequence>
<accession>A0A840V6F8</accession>